<evidence type="ECO:0000313" key="2">
    <source>
        <dbReference type="EMBL" id="RZF57897.1"/>
    </source>
</evidence>
<keyword evidence="3" id="KW-1185">Reference proteome</keyword>
<dbReference type="OrthoDB" id="711069at2"/>
<keyword evidence="1" id="KW-0175">Coiled coil</keyword>
<comment type="caution">
    <text evidence="2">The sequence shown here is derived from an EMBL/GenBank/DDBJ whole genome shotgun (WGS) entry which is preliminary data.</text>
</comment>
<evidence type="ECO:0000256" key="1">
    <source>
        <dbReference type="SAM" id="Coils"/>
    </source>
</evidence>
<evidence type="ECO:0000313" key="3">
    <source>
        <dbReference type="Proteomes" id="UP000292855"/>
    </source>
</evidence>
<dbReference type="AlphaFoldDB" id="A0A4Q6XN52"/>
<accession>A0A4Q6XN52</accession>
<gene>
    <name evidence="2" type="ORF">EWE74_19700</name>
</gene>
<protein>
    <submittedName>
        <fullName evidence="2">Uncharacterized protein</fullName>
    </submittedName>
</protein>
<reference evidence="2 3" key="1">
    <citation type="submission" date="2019-02" db="EMBL/GenBank/DDBJ databases">
        <authorList>
            <person name="Li Y."/>
        </authorList>
    </citation>
    <scope>NUCLEOTIDE SEQUENCE [LARGE SCALE GENOMIC DNA]</scope>
    <source>
        <strain evidence="2 3">30C10-4-7</strain>
    </source>
</reference>
<proteinExistence type="predicted"/>
<feature type="coiled-coil region" evidence="1">
    <location>
        <begin position="32"/>
        <end position="63"/>
    </location>
</feature>
<dbReference type="EMBL" id="SGIT01000006">
    <property type="protein sequence ID" value="RZF57897.1"/>
    <property type="molecule type" value="Genomic_DNA"/>
</dbReference>
<dbReference type="Proteomes" id="UP000292855">
    <property type="component" value="Unassembled WGS sequence"/>
</dbReference>
<dbReference type="RefSeq" id="WP_130143384.1">
    <property type="nucleotide sequence ID" value="NZ_SGIT01000006.1"/>
</dbReference>
<name>A0A4Q6XN52_9SPHI</name>
<sequence>MVKQLPPAVTAYLTNRNGCSLIIAWSVKQEKMEKYAQKMLQLQERVIELLEKLDERFEKLSNALLDWAPESLKNQLLDNTDLKGILKIGDTKFFQLKKCRVFPTYRLNGKDYYLENEVLEAIRIHRTN</sequence>
<organism evidence="2 3">
    <name type="scientific">Sphingobacterium corticibacterium</name>
    <dbReference type="NCBI Taxonomy" id="2484746"/>
    <lineage>
        <taxon>Bacteria</taxon>
        <taxon>Pseudomonadati</taxon>
        <taxon>Bacteroidota</taxon>
        <taxon>Sphingobacteriia</taxon>
        <taxon>Sphingobacteriales</taxon>
        <taxon>Sphingobacteriaceae</taxon>
        <taxon>Sphingobacterium</taxon>
    </lineage>
</organism>